<proteinExistence type="predicted"/>
<keyword evidence="1" id="KW-1133">Transmembrane helix</keyword>
<evidence type="ECO:0000256" key="1">
    <source>
        <dbReference type="SAM" id="Phobius"/>
    </source>
</evidence>
<feature type="transmembrane region" description="Helical" evidence="1">
    <location>
        <begin position="208"/>
        <end position="226"/>
    </location>
</feature>
<reference evidence="4 5" key="1">
    <citation type="journal article" date="2019" name="Nat. Microbiol.">
        <title>Mediterranean grassland soil C-N compound turnover is dependent on rainfall and depth, and is mediated by genomically divergent microorganisms.</title>
        <authorList>
            <person name="Diamond S."/>
            <person name="Andeer P.F."/>
            <person name="Li Z."/>
            <person name="Crits-Christoph A."/>
            <person name="Burstein D."/>
            <person name="Anantharaman K."/>
            <person name="Lane K.R."/>
            <person name="Thomas B.C."/>
            <person name="Pan C."/>
            <person name="Northen T.R."/>
            <person name="Banfield J.F."/>
        </authorList>
    </citation>
    <scope>NUCLEOTIDE SEQUENCE [LARGE SCALE GENOMIC DNA]</scope>
    <source>
        <strain evidence="2">WS_4</strain>
        <strain evidence="3">WS_7</strain>
    </source>
</reference>
<keyword evidence="1" id="KW-0472">Membrane</keyword>
<dbReference type="AlphaFoldDB" id="A0A538TJY6"/>
<evidence type="ECO:0000313" key="4">
    <source>
        <dbReference type="Proteomes" id="UP000317366"/>
    </source>
</evidence>
<gene>
    <name evidence="2" type="ORF">E6K74_10855</name>
    <name evidence="3" type="ORF">E6K77_04565</name>
</gene>
<evidence type="ECO:0000313" key="3">
    <source>
        <dbReference type="EMBL" id="TMQ63929.1"/>
    </source>
</evidence>
<dbReference type="EMBL" id="VBOU01000092">
    <property type="protein sequence ID" value="TMQ52926.1"/>
    <property type="molecule type" value="Genomic_DNA"/>
</dbReference>
<comment type="caution">
    <text evidence="3">The sequence shown here is derived from an EMBL/GenBank/DDBJ whole genome shotgun (WGS) entry which is preliminary data.</text>
</comment>
<dbReference type="EMBL" id="VBOX01000051">
    <property type="protein sequence ID" value="TMQ63929.1"/>
    <property type="molecule type" value="Genomic_DNA"/>
</dbReference>
<sequence>MRGRLWVRAFALALVVHAGFVTRAGAEISMPKAHGAMLDSVARMVAADLLRGAAIPPARAVRIATPFPGDTLGFLAQRVLERLREGGTDVRLVSSRATADLGMALEDPPARGHGDSTDLQLNLQVGSAGVSYVRAIRKFPFGVRAYQRLTSMQVGANLVDLSTREVLWAKSASAQVVDEVRKSDLAYAQTGSGGLNPTLPRAGGGTRLLEPLIVVGVVTGLVVLFYSNRN</sequence>
<dbReference type="Proteomes" id="UP000317366">
    <property type="component" value="Unassembled WGS sequence"/>
</dbReference>
<evidence type="ECO:0000313" key="5">
    <source>
        <dbReference type="Proteomes" id="UP000319829"/>
    </source>
</evidence>
<evidence type="ECO:0000313" key="2">
    <source>
        <dbReference type="EMBL" id="TMQ52926.1"/>
    </source>
</evidence>
<name>A0A538TJY6_UNCEI</name>
<dbReference type="Proteomes" id="UP000319829">
    <property type="component" value="Unassembled WGS sequence"/>
</dbReference>
<accession>A0A538TJY6</accession>
<protein>
    <submittedName>
        <fullName evidence="3">Uncharacterized protein</fullName>
    </submittedName>
</protein>
<organism evidence="3 4">
    <name type="scientific">Eiseniibacteriota bacterium</name>
    <dbReference type="NCBI Taxonomy" id="2212470"/>
    <lineage>
        <taxon>Bacteria</taxon>
        <taxon>Candidatus Eiseniibacteriota</taxon>
    </lineage>
</organism>
<keyword evidence="1" id="KW-0812">Transmembrane</keyword>